<name>A0A1S1MTB1_9GAMM</name>
<accession>A0A1S1MTB1</accession>
<evidence type="ECO:0000259" key="1">
    <source>
        <dbReference type="Pfam" id="PF04073"/>
    </source>
</evidence>
<proteinExistence type="predicted"/>
<dbReference type="PANTHER" id="PTHR30411">
    <property type="entry name" value="CYTOPLASMIC PROTEIN"/>
    <property type="match status" value="1"/>
</dbReference>
<dbReference type="InterPro" id="IPR036754">
    <property type="entry name" value="YbaK/aa-tRNA-synt-asso_dom_sf"/>
</dbReference>
<dbReference type="InterPro" id="IPR007214">
    <property type="entry name" value="YbaK/aa-tRNA-synth-assoc-dom"/>
</dbReference>
<gene>
    <name evidence="2" type="ORF">BET10_16645</name>
</gene>
<comment type="caution">
    <text evidence="2">The sequence shown here is derived from an EMBL/GenBank/DDBJ whole genome shotgun (WGS) entry which is preliminary data.</text>
</comment>
<keyword evidence="3" id="KW-1185">Reference proteome</keyword>
<dbReference type="Pfam" id="PF04073">
    <property type="entry name" value="tRNA_edit"/>
    <property type="match status" value="1"/>
</dbReference>
<feature type="domain" description="YbaK/aminoacyl-tRNA synthetase-associated" evidence="1">
    <location>
        <begin position="36"/>
        <end position="151"/>
    </location>
</feature>
<dbReference type="AlphaFoldDB" id="A0A1S1MTB1"/>
<reference evidence="2 3" key="1">
    <citation type="submission" date="2016-09" db="EMBL/GenBank/DDBJ databases">
        <title>Pseudoalteromonas amylolytica sp. nov., isolated from the surface seawater.</title>
        <authorList>
            <person name="Wu Y.-H."/>
            <person name="Cheng H."/>
            <person name="Jin X.-B."/>
            <person name="Wang C.-S."/>
            <person name="Xu X.-W."/>
        </authorList>
    </citation>
    <scope>NUCLEOTIDE SEQUENCE [LARGE SCALE GENOMIC DNA]</scope>
    <source>
        <strain evidence="2 3">JW1</strain>
    </source>
</reference>
<dbReference type="GO" id="GO:0002161">
    <property type="term" value="F:aminoacyl-tRNA deacylase activity"/>
    <property type="evidence" value="ECO:0007669"/>
    <property type="project" value="InterPro"/>
</dbReference>
<dbReference type="CDD" id="cd04332">
    <property type="entry name" value="YbaK_like"/>
    <property type="match status" value="1"/>
</dbReference>
<dbReference type="SUPFAM" id="SSF55826">
    <property type="entry name" value="YbaK/ProRS associated domain"/>
    <property type="match status" value="1"/>
</dbReference>
<dbReference type="Proteomes" id="UP000179786">
    <property type="component" value="Unassembled WGS sequence"/>
</dbReference>
<sequence length="164" mass="17907">MNTNNENALKDLPEMFREVMYTHQAELQLVVADRALPTAKDAAVYCQLPDSAVIKTLLLKTSSGTYAAVVMRGCDSMDQKKVRKHLGVKKFRFLNGDEVLNITEFAPGGVPPVGLPEHLTLCVDENVMKEEFIIGGGGKPELLIKTSPSKLVSITGAQISEFSE</sequence>
<dbReference type="OrthoDB" id="9809296at2"/>
<dbReference type="EMBL" id="MKJU01000028">
    <property type="protein sequence ID" value="OHU89746.1"/>
    <property type="molecule type" value="Genomic_DNA"/>
</dbReference>
<organism evidence="2 3">
    <name type="scientific">Pseudoalteromonas amylolytica</name>
    <dbReference type="NCBI Taxonomy" id="1859457"/>
    <lineage>
        <taxon>Bacteria</taxon>
        <taxon>Pseudomonadati</taxon>
        <taxon>Pseudomonadota</taxon>
        <taxon>Gammaproteobacteria</taxon>
        <taxon>Alteromonadales</taxon>
        <taxon>Pseudoalteromonadaceae</taxon>
        <taxon>Pseudoalteromonas</taxon>
    </lineage>
</organism>
<evidence type="ECO:0000313" key="3">
    <source>
        <dbReference type="Proteomes" id="UP000179786"/>
    </source>
</evidence>
<evidence type="ECO:0000313" key="2">
    <source>
        <dbReference type="EMBL" id="OHU89746.1"/>
    </source>
</evidence>
<protein>
    <recommendedName>
        <fullName evidence="1">YbaK/aminoacyl-tRNA synthetase-associated domain-containing protein</fullName>
    </recommendedName>
</protein>
<dbReference type="Gene3D" id="3.90.960.10">
    <property type="entry name" value="YbaK/aminoacyl-tRNA synthetase-associated domain"/>
    <property type="match status" value="1"/>
</dbReference>
<dbReference type="RefSeq" id="WP_070986373.1">
    <property type="nucleotide sequence ID" value="NZ_MKJU01000028.1"/>
</dbReference>
<dbReference type="STRING" id="1859457.BET10_16645"/>
<dbReference type="PANTHER" id="PTHR30411:SF1">
    <property type="entry name" value="CYTOPLASMIC PROTEIN"/>
    <property type="match status" value="1"/>
</dbReference>